<dbReference type="InterPro" id="IPR027410">
    <property type="entry name" value="TCP-1-like_intermed_sf"/>
</dbReference>
<evidence type="ECO:0000256" key="4">
    <source>
        <dbReference type="ARBA" id="ARBA00023186"/>
    </source>
</evidence>
<dbReference type="Proteomes" id="UP000485058">
    <property type="component" value="Unassembled WGS sequence"/>
</dbReference>
<proteinExistence type="inferred from homology"/>
<name>A0A6A0A5S1_HAELA</name>
<dbReference type="InterPro" id="IPR027413">
    <property type="entry name" value="GROEL-like_equatorial_sf"/>
</dbReference>
<feature type="non-terminal residue" evidence="5">
    <location>
        <position position="1"/>
    </location>
</feature>
<organism evidence="5 6">
    <name type="scientific">Haematococcus lacustris</name>
    <name type="common">Green alga</name>
    <name type="synonym">Haematococcus pluvialis</name>
    <dbReference type="NCBI Taxonomy" id="44745"/>
    <lineage>
        <taxon>Eukaryota</taxon>
        <taxon>Viridiplantae</taxon>
        <taxon>Chlorophyta</taxon>
        <taxon>core chlorophytes</taxon>
        <taxon>Chlorophyceae</taxon>
        <taxon>CS clade</taxon>
        <taxon>Chlamydomonadales</taxon>
        <taxon>Haematococcaceae</taxon>
        <taxon>Haematococcus</taxon>
    </lineage>
</organism>
<dbReference type="InterPro" id="IPR002194">
    <property type="entry name" value="Chaperonin_TCP-1_CS"/>
</dbReference>
<evidence type="ECO:0000256" key="1">
    <source>
        <dbReference type="ARBA" id="ARBA00008020"/>
    </source>
</evidence>
<gene>
    <name evidence="5" type="ORF">HaLaN_26232</name>
</gene>
<dbReference type="Gene3D" id="1.10.560.10">
    <property type="entry name" value="GroEL-like equatorial domain"/>
    <property type="match status" value="1"/>
</dbReference>
<reference evidence="5 6" key="1">
    <citation type="submission" date="2020-02" db="EMBL/GenBank/DDBJ databases">
        <title>Draft genome sequence of Haematococcus lacustris strain NIES-144.</title>
        <authorList>
            <person name="Morimoto D."/>
            <person name="Nakagawa S."/>
            <person name="Yoshida T."/>
            <person name="Sawayama S."/>
        </authorList>
    </citation>
    <scope>NUCLEOTIDE SEQUENCE [LARGE SCALE GENOMIC DNA]</scope>
    <source>
        <strain evidence="5 6">NIES-144</strain>
    </source>
</reference>
<keyword evidence="4" id="KW-0143">Chaperone</keyword>
<keyword evidence="3" id="KW-0067">ATP-binding</keyword>
<dbReference type="PANTHER" id="PTHR11353">
    <property type="entry name" value="CHAPERONIN"/>
    <property type="match status" value="1"/>
</dbReference>
<accession>A0A6A0A5S1</accession>
<evidence type="ECO:0000256" key="3">
    <source>
        <dbReference type="ARBA" id="ARBA00022840"/>
    </source>
</evidence>
<sequence>MQLPVTVLNANTKREQGRKAQLGNIAAAKAVADIIRTTLGPRSMMKMLMDPNGAGELLHMAEPFLEKNLHPTVIVKGYAAALEDAVRTVEGMSFAIDTSNREEMLKVVSSCVATKFTRTIGTLLPELALDAVQCVAQDLGVGRQEIDIKNYAKVEKIPGGAIDDCKVLKGVMFNKDVVAPGRMRRKIHNPRILLLD</sequence>
<dbReference type="Gene3D" id="3.30.260.10">
    <property type="entry name" value="TCP-1-like chaperonin intermediate domain"/>
    <property type="match status" value="1"/>
</dbReference>
<dbReference type="Pfam" id="PF00118">
    <property type="entry name" value="Cpn60_TCP1"/>
    <property type="match status" value="1"/>
</dbReference>
<keyword evidence="6" id="KW-1185">Reference proteome</keyword>
<dbReference type="GO" id="GO:0005524">
    <property type="term" value="F:ATP binding"/>
    <property type="evidence" value="ECO:0007669"/>
    <property type="project" value="UniProtKB-KW"/>
</dbReference>
<evidence type="ECO:0000313" key="6">
    <source>
        <dbReference type="Proteomes" id="UP000485058"/>
    </source>
</evidence>
<comment type="similarity">
    <text evidence="1">Belongs to the TCP-1 chaperonin family.</text>
</comment>
<dbReference type="PROSITE" id="PS00750">
    <property type="entry name" value="TCP1_1"/>
    <property type="match status" value="1"/>
</dbReference>
<keyword evidence="2" id="KW-0547">Nucleotide-binding</keyword>
<dbReference type="GO" id="GO:0016887">
    <property type="term" value="F:ATP hydrolysis activity"/>
    <property type="evidence" value="ECO:0007669"/>
    <property type="project" value="InterPro"/>
</dbReference>
<comment type="caution">
    <text evidence="5">The sequence shown here is derived from an EMBL/GenBank/DDBJ whole genome shotgun (WGS) entry which is preliminary data.</text>
</comment>
<dbReference type="SUPFAM" id="SSF54849">
    <property type="entry name" value="GroEL-intermediate domain like"/>
    <property type="match status" value="1"/>
</dbReference>
<dbReference type="SUPFAM" id="SSF48592">
    <property type="entry name" value="GroEL equatorial domain-like"/>
    <property type="match status" value="1"/>
</dbReference>
<evidence type="ECO:0000313" key="5">
    <source>
        <dbReference type="EMBL" id="GFH27848.1"/>
    </source>
</evidence>
<dbReference type="EMBL" id="BLLF01003645">
    <property type="protein sequence ID" value="GFH27848.1"/>
    <property type="molecule type" value="Genomic_DNA"/>
</dbReference>
<dbReference type="AlphaFoldDB" id="A0A6A0A5S1"/>
<dbReference type="GO" id="GO:0140662">
    <property type="term" value="F:ATP-dependent protein folding chaperone"/>
    <property type="evidence" value="ECO:0007669"/>
    <property type="project" value="InterPro"/>
</dbReference>
<dbReference type="InterPro" id="IPR017998">
    <property type="entry name" value="Chaperone_TCP-1"/>
</dbReference>
<feature type="non-terminal residue" evidence="5">
    <location>
        <position position="196"/>
    </location>
</feature>
<evidence type="ECO:0000256" key="2">
    <source>
        <dbReference type="ARBA" id="ARBA00022741"/>
    </source>
</evidence>
<dbReference type="InterPro" id="IPR002423">
    <property type="entry name" value="Cpn60/GroEL/TCP-1"/>
</dbReference>
<protein>
    <submittedName>
        <fullName evidence="5">T-complex protein 1 subunit gamma</fullName>
    </submittedName>
</protein>
<dbReference type="GO" id="GO:0051082">
    <property type="term" value="F:unfolded protein binding"/>
    <property type="evidence" value="ECO:0007669"/>
    <property type="project" value="InterPro"/>
</dbReference>